<dbReference type="PANTHER" id="PTHR36109:SF2">
    <property type="entry name" value="MEMBRANE PROTEIN"/>
    <property type="match status" value="1"/>
</dbReference>
<keyword evidence="2" id="KW-0812">Transmembrane</keyword>
<feature type="region of interest" description="Disordered" evidence="1">
    <location>
        <begin position="38"/>
        <end position="57"/>
    </location>
</feature>
<evidence type="ECO:0000256" key="1">
    <source>
        <dbReference type="SAM" id="MobiDB-lite"/>
    </source>
</evidence>
<dbReference type="AlphaFoldDB" id="A0A2S6NNX4"/>
<organism evidence="3 4">
    <name type="scientific">Rhodopila globiformis</name>
    <name type="common">Rhodopseudomonas globiformis</name>
    <dbReference type="NCBI Taxonomy" id="1071"/>
    <lineage>
        <taxon>Bacteria</taxon>
        <taxon>Pseudomonadati</taxon>
        <taxon>Pseudomonadota</taxon>
        <taxon>Alphaproteobacteria</taxon>
        <taxon>Acetobacterales</taxon>
        <taxon>Acetobacteraceae</taxon>
        <taxon>Rhodopila</taxon>
    </lineage>
</organism>
<keyword evidence="2" id="KW-0472">Membrane</keyword>
<dbReference type="EMBL" id="NHRY01000032">
    <property type="protein sequence ID" value="PPQ39528.1"/>
    <property type="molecule type" value="Genomic_DNA"/>
</dbReference>
<comment type="caution">
    <text evidence="3">The sequence shown here is derived from an EMBL/GenBank/DDBJ whole genome shotgun (WGS) entry which is preliminary data.</text>
</comment>
<reference evidence="3 4" key="1">
    <citation type="journal article" date="2018" name="Arch. Microbiol.">
        <title>New insights into the metabolic potential of the phototrophic purple bacterium Rhodopila globiformis DSM 161(T) from its draft genome sequence and evidence for a vanadium-dependent nitrogenase.</title>
        <authorList>
            <person name="Imhoff J.F."/>
            <person name="Rahn T."/>
            <person name="Kunzel S."/>
            <person name="Neulinger S.C."/>
        </authorList>
    </citation>
    <scope>NUCLEOTIDE SEQUENCE [LARGE SCALE GENOMIC DNA]</scope>
    <source>
        <strain evidence="3 4">DSM 161</strain>
    </source>
</reference>
<dbReference type="PANTHER" id="PTHR36109">
    <property type="entry name" value="MEMBRANE PROTEIN-RELATED"/>
    <property type="match status" value="1"/>
</dbReference>
<feature type="region of interest" description="Disordered" evidence="1">
    <location>
        <begin position="178"/>
        <end position="225"/>
    </location>
</feature>
<protein>
    <recommendedName>
        <fullName evidence="5">General stress protein 17M-like domain-containing protein</fullName>
    </recommendedName>
</protein>
<keyword evidence="2" id="KW-1133">Transmembrane helix</keyword>
<name>A0A2S6NNX4_RHOGL</name>
<dbReference type="InterPro" id="IPR052948">
    <property type="entry name" value="Low_temp-induced_all0457"/>
</dbReference>
<feature type="transmembrane region" description="Helical" evidence="2">
    <location>
        <begin position="64"/>
        <end position="87"/>
    </location>
</feature>
<keyword evidence="4" id="KW-1185">Reference proteome</keyword>
<feature type="compositionally biased region" description="Low complexity" evidence="1">
    <location>
        <begin position="38"/>
        <end position="48"/>
    </location>
</feature>
<evidence type="ECO:0008006" key="5">
    <source>
        <dbReference type="Google" id="ProtNLM"/>
    </source>
</evidence>
<evidence type="ECO:0000256" key="2">
    <source>
        <dbReference type="SAM" id="Phobius"/>
    </source>
</evidence>
<evidence type="ECO:0000313" key="4">
    <source>
        <dbReference type="Proteomes" id="UP000239724"/>
    </source>
</evidence>
<sequence length="225" mass="22191">MYDNYDQARAVVNELETAGVPQSDISLVANDRAQSAGSTTAGTAAGAGPVTDHRAPATEASTGAGAVLGTAVGGGLGLLAGIGALAIPGVGPVVAAGWLVATLTGAGIGAAGGGLLGALTGAGLSRDEANVYAEGVRGGGSLVTVRANDAMAGQIEDIMARHSPVDWQQRRAAYGPEWTGFDETSHSRVRRYRNADPSTGTGPDVPAPGTGGSSYAPGTDPGRRL</sequence>
<accession>A0A2S6NNX4</accession>
<proteinExistence type="predicted"/>
<evidence type="ECO:0000313" key="3">
    <source>
        <dbReference type="EMBL" id="PPQ39528.1"/>
    </source>
</evidence>
<feature type="transmembrane region" description="Helical" evidence="2">
    <location>
        <begin position="93"/>
        <end position="116"/>
    </location>
</feature>
<dbReference type="Proteomes" id="UP000239724">
    <property type="component" value="Unassembled WGS sequence"/>
</dbReference>
<gene>
    <name evidence="3" type="ORF">CCS01_01135</name>
</gene>